<reference evidence="3" key="1">
    <citation type="submission" date="2016-11" db="UniProtKB">
        <authorList>
            <consortium name="WormBaseParasite"/>
        </authorList>
    </citation>
    <scope>IDENTIFICATION</scope>
</reference>
<name>A0A1I7XJI7_HETBA</name>
<evidence type="ECO:0000313" key="2">
    <source>
        <dbReference type="Proteomes" id="UP000095283"/>
    </source>
</evidence>
<keyword evidence="1" id="KW-0472">Membrane</keyword>
<sequence>MYNPCFGNGCGQPYAARFFRSPFYDQRRFFSSPCSTPFCDNQFTSAGRRPCSGNSCNQQFGIPDPIITPGGWFYNMRQWLFIFISQWMLFSLYIVTNTITT</sequence>
<proteinExistence type="predicted"/>
<keyword evidence="1" id="KW-0812">Transmembrane</keyword>
<feature type="transmembrane region" description="Helical" evidence="1">
    <location>
        <begin position="79"/>
        <end position="96"/>
    </location>
</feature>
<accession>A0A1I7XJI7</accession>
<keyword evidence="1" id="KW-1133">Transmembrane helix</keyword>
<dbReference type="AlphaFoldDB" id="A0A1I7XJI7"/>
<keyword evidence="2" id="KW-1185">Reference proteome</keyword>
<dbReference type="Proteomes" id="UP000095283">
    <property type="component" value="Unplaced"/>
</dbReference>
<organism evidence="2 3">
    <name type="scientific">Heterorhabditis bacteriophora</name>
    <name type="common">Entomopathogenic nematode worm</name>
    <dbReference type="NCBI Taxonomy" id="37862"/>
    <lineage>
        <taxon>Eukaryota</taxon>
        <taxon>Metazoa</taxon>
        <taxon>Ecdysozoa</taxon>
        <taxon>Nematoda</taxon>
        <taxon>Chromadorea</taxon>
        <taxon>Rhabditida</taxon>
        <taxon>Rhabditina</taxon>
        <taxon>Rhabditomorpha</taxon>
        <taxon>Strongyloidea</taxon>
        <taxon>Heterorhabditidae</taxon>
        <taxon>Heterorhabditis</taxon>
    </lineage>
</organism>
<evidence type="ECO:0000313" key="3">
    <source>
        <dbReference type="WBParaSite" id="Hba_17931"/>
    </source>
</evidence>
<dbReference type="WBParaSite" id="Hba_17931">
    <property type="protein sequence ID" value="Hba_17931"/>
    <property type="gene ID" value="Hba_17931"/>
</dbReference>
<protein>
    <submittedName>
        <fullName evidence="3">Uncharacterized protein</fullName>
    </submittedName>
</protein>
<evidence type="ECO:0000256" key="1">
    <source>
        <dbReference type="SAM" id="Phobius"/>
    </source>
</evidence>